<evidence type="ECO:0000256" key="3">
    <source>
        <dbReference type="ARBA" id="ARBA00012438"/>
    </source>
</evidence>
<dbReference type="PANTHER" id="PTHR42878">
    <property type="entry name" value="TWO-COMPONENT HISTIDINE KINASE"/>
    <property type="match status" value="1"/>
</dbReference>
<evidence type="ECO:0000256" key="1">
    <source>
        <dbReference type="ARBA" id="ARBA00000085"/>
    </source>
</evidence>
<evidence type="ECO:0000256" key="4">
    <source>
        <dbReference type="ARBA" id="ARBA00022475"/>
    </source>
</evidence>
<keyword evidence="5" id="KW-0808">Transferase</keyword>
<dbReference type="CDD" id="cd00075">
    <property type="entry name" value="HATPase"/>
    <property type="match status" value="1"/>
</dbReference>
<evidence type="ECO:0000256" key="2">
    <source>
        <dbReference type="ARBA" id="ARBA00004651"/>
    </source>
</evidence>
<evidence type="ECO:0000256" key="9">
    <source>
        <dbReference type="ARBA" id="ARBA00022840"/>
    </source>
</evidence>
<dbReference type="InterPro" id="IPR036890">
    <property type="entry name" value="HATPase_C_sf"/>
</dbReference>
<organism evidence="17 18">
    <name type="scientific">Nocardioides panacisoli</name>
    <dbReference type="NCBI Taxonomy" id="627624"/>
    <lineage>
        <taxon>Bacteria</taxon>
        <taxon>Bacillati</taxon>
        <taxon>Actinomycetota</taxon>
        <taxon>Actinomycetes</taxon>
        <taxon>Propionibacteriales</taxon>
        <taxon>Nocardioidaceae</taxon>
        <taxon>Nocardioides</taxon>
    </lineage>
</organism>
<keyword evidence="7" id="KW-0547">Nucleotide-binding</keyword>
<dbReference type="EMBL" id="BAABAH010000025">
    <property type="protein sequence ID" value="GAA3836569.1"/>
    <property type="molecule type" value="Genomic_DNA"/>
</dbReference>
<feature type="region of interest" description="Disordered" evidence="14">
    <location>
        <begin position="532"/>
        <end position="558"/>
    </location>
</feature>
<protein>
    <recommendedName>
        <fullName evidence="13">Sensor-like histidine kinase SenX3</fullName>
        <ecNumber evidence="3">2.7.13.3</ecNumber>
    </recommendedName>
</protein>
<dbReference type="Pfam" id="PF05231">
    <property type="entry name" value="MASE1"/>
    <property type="match status" value="1"/>
</dbReference>
<evidence type="ECO:0000259" key="16">
    <source>
        <dbReference type="PROSITE" id="PS50109"/>
    </source>
</evidence>
<dbReference type="SUPFAM" id="SSF55874">
    <property type="entry name" value="ATPase domain of HSP90 chaperone/DNA topoisomerase II/histidine kinase"/>
    <property type="match status" value="1"/>
</dbReference>
<feature type="domain" description="Histidine kinase" evidence="16">
    <location>
        <begin position="321"/>
        <end position="533"/>
    </location>
</feature>
<feature type="transmembrane region" description="Helical" evidence="15">
    <location>
        <begin position="192"/>
        <end position="216"/>
    </location>
</feature>
<dbReference type="EC" id="2.7.13.3" evidence="3"/>
<accession>A0ABP7J8M6</accession>
<feature type="transmembrane region" description="Helical" evidence="15">
    <location>
        <begin position="269"/>
        <end position="293"/>
    </location>
</feature>
<evidence type="ECO:0000256" key="7">
    <source>
        <dbReference type="ARBA" id="ARBA00022741"/>
    </source>
</evidence>
<dbReference type="InterPro" id="IPR007895">
    <property type="entry name" value="MASE1"/>
</dbReference>
<evidence type="ECO:0000256" key="5">
    <source>
        <dbReference type="ARBA" id="ARBA00022679"/>
    </source>
</evidence>
<gene>
    <name evidence="17" type="ORF">GCM10022242_41560</name>
</gene>
<keyword evidence="10 15" id="KW-1133">Transmembrane helix</keyword>
<keyword evidence="18" id="KW-1185">Reference proteome</keyword>
<dbReference type="PANTHER" id="PTHR42878:SF7">
    <property type="entry name" value="SENSOR HISTIDINE KINASE GLRK"/>
    <property type="match status" value="1"/>
</dbReference>
<feature type="transmembrane region" description="Helical" evidence="15">
    <location>
        <begin position="236"/>
        <end position="257"/>
    </location>
</feature>
<keyword evidence="6 15" id="KW-0812">Transmembrane</keyword>
<dbReference type="InterPro" id="IPR005467">
    <property type="entry name" value="His_kinase_dom"/>
</dbReference>
<feature type="transmembrane region" description="Helical" evidence="15">
    <location>
        <begin position="161"/>
        <end position="180"/>
    </location>
</feature>
<dbReference type="InterPro" id="IPR004358">
    <property type="entry name" value="Sig_transdc_His_kin-like_C"/>
</dbReference>
<evidence type="ECO:0000256" key="11">
    <source>
        <dbReference type="ARBA" id="ARBA00023012"/>
    </source>
</evidence>
<dbReference type="Gene3D" id="3.30.565.10">
    <property type="entry name" value="Histidine kinase-like ATPase, C-terminal domain"/>
    <property type="match status" value="1"/>
</dbReference>
<feature type="transmembrane region" description="Helical" evidence="15">
    <location>
        <begin position="37"/>
        <end position="53"/>
    </location>
</feature>
<evidence type="ECO:0000256" key="14">
    <source>
        <dbReference type="SAM" id="MobiDB-lite"/>
    </source>
</evidence>
<keyword evidence="4" id="KW-1003">Cell membrane</keyword>
<dbReference type="InterPro" id="IPR003594">
    <property type="entry name" value="HATPase_dom"/>
</dbReference>
<comment type="subcellular location">
    <subcellularLocation>
        <location evidence="2">Cell membrane</location>
        <topology evidence="2">Multi-pass membrane protein</topology>
    </subcellularLocation>
</comment>
<dbReference type="SMART" id="SM00387">
    <property type="entry name" value="HATPase_c"/>
    <property type="match status" value="1"/>
</dbReference>
<keyword evidence="8" id="KW-0418">Kinase</keyword>
<reference evidence="18" key="1">
    <citation type="journal article" date="2019" name="Int. J. Syst. Evol. Microbiol.">
        <title>The Global Catalogue of Microorganisms (GCM) 10K type strain sequencing project: providing services to taxonomists for standard genome sequencing and annotation.</title>
        <authorList>
            <consortium name="The Broad Institute Genomics Platform"/>
            <consortium name="The Broad Institute Genome Sequencing Center for Infectious Disease"/>
            <person name="Wu L."/>
            <person name="Ma J."/>
        </authorList>
    </citation>
    <scope>NUCLEOTIDE SEQUENCE [LARGE SCALE GENOMIC DNA]</scope>
    <source>
        <strain evidence="18">JCM 16953</strain>
    </source>
</reference>
<evidence type="ECO:0000313" key="17">
    <source>
        <dbReference type="EMBL" id="GAA3836569.1"/>
    </source>
</evidence>
<dbReference type="Pfam" id="PF02518">
    <property type="entry name" value="HATPase_c"/>
    <property type="match status" value="1"/>
</dbReference>
<feature type="transmembrane region" description="Helical" evidence="15">
    <location>
        <begin position="60"/>
        <end position="78"/>
    </location>
</feature>
<dbReference type="RefSeq" id="WP_344779016.1">
    <property type="nucleotide sequence ID" value="NZ_BAABAH010000025.1"/>
</dbReference>
<feature type="transmembrane region" description="Helical" evidence="15">
    <location>
        <begin position="84"/>
        <end position="103"/>
    </location>
</feature>
<feature type="transmembrane region" description="Helical" evidence="15">
    <location>
        <begin position="124"/>
        <end position="149"/>
    </location>
</feature>
<dbReference type="PROSITE" id="PS50109">
    <property type="entry name" value="HIS_KIN"/>
    <property type="match status" value="1"/>
</dbReference>
<keyword evidence="12 15" id="KW-0472">Membrane</keyword>
<proteinExistence type="predicted"/>
<keyword evidence="11" id="KW-0902">Two-component regulatory system</keyword>
<comment type="catalytic activity">
    <reaction evidence="1">
        <text>ATP + protein L-histidine = ADP + protein N-phospho-L-histidine.</text>
        <dbReference type="EC" id="2.7.13.3"/>
    </reaction>
</comment>
<evidence type="ECO:0000256" key="12">
    <source>
        <dbReference type="ARBA" id="ARBA00023136"/>
    </source>
</evidence>
<evidence type="ECO:0000256" key="10">
    <source>
        <dbReference type="ARBA" id="ARBA00022989"/>
    </source>
</evidence>
<dbReference type="InterPro" id="IPR050351">
    <property type="entry name" value="BphY/WalK/GraS-like"/>
</dbReference>
<dbReference type="PRINTS" id="PR00344">
    <property type="entry name" value="BCTRLSENSOR"/>
</dbReference>
<evidence type="ECO:0000256" key="6">
    <source>
        <dbReference type="ARBA" id="ARBA00022692"/>
    </source>
</evidence>
<keyword evidence="9" id="KW-0067">ATP-binding</keyword>
<evidence type="ECO:0000256" key="8">
    <source>
        <dbReference type="ARBA" id="ARBA00022777"/>
    </source>
</evidence>
<sequence length="558" mass="58421">MDDRRLRGVLLSCAAAALFVVAGLVGRATVVAEGGPSSLIWPAVGIGVVWILSRRSRAGRIIDLSLLGAASTLVTILAGTPARAVPVIVVSALLGTVATVAAMQRLDPALTGATSSPLRSPQSVVRLLLGAGGGCAVGVVAGALGLWLVSGTVPDGFTLLWWGRNVCAVLGASIPGLLLVDHLRRRPRPMLLPGSAMVELAALLATTAGIVAADGLTELPLSFLLPAVTVWAGSRFPPLVVALHALLGGAATFWLTMQGHGPFATVHPLWAAAFLTQVFVGITLLMGLLLAAAREANLALEAERAQRATEQREALLGFARRAAHDLQGPLAVIDGWSTELAAAVNADPFVAATGAPMMVAQVRGATELARELVSDILADAIAEDRSPARARVDLTDLARELARSLAGTADVVVLDVGVVRGDRALLRQLFANLLDNAVKYVRPGEPPRITVSGFTHDDEVRVRIADLGIGIPEGQHERIFGEFERASDDRPGTGLGLSICRRITERHGGRIRALDRADDRTGAVFEITLPAWTGPASPPHPDLAPETQRPRNLTKVTT</sequence>
<comment type="caution">
    <text evidence="17">The sequence shown here is derived from an EMBL/GenBank/DDBJ whole genome shotgun (WGS) entry which is preliminary data.</text>
</comment>
<dbReference type="Proteomes" id="UP001501821">
    <property type="component" value="Unassembled WGS sequence"/>
</dbReference>
<evidence type="ECO:0000313" key="18">
    <source>
        <dbReference type="Proteomes" id="UP001501821"/>
    </source>
</evidence>
<name>A0ABP7J8M6_9ACTN</name>
<evidence type="ECO:0000256" key="15">
    <source>
        <dbReference type="SAM" id="Phobius"/>
    </source>
</evidence>
<evidence type="ECO:0000256" key="13">
    <source>
        <dbReference type="ARBA" id="ARBA00039401"/>
    </source>
</evidence>